<evidence type="ECO:0000256" key="1">
    <source>
        <dbReference type="ARBA" id="ARBA00023015"/>
    </source>
</evidence>
<dbReference type="Proteomes" id="UP000612456">
    <property type="component" value="Unassembled WGS sequence"/>
</dbReference>
<organism evidence="7 8">
    <name type="scientific">Paenibacillus nasutitermitis</name>
    <dbReference type="NCBI Taxonomy" id="1652958"/>
    <lineage>
        <taxon>Bacteria</taxon>
        <taxon>Bacillati</taxon>
        <taxon>Bacillota</taxon>
        <taxon>Bacilli</taxon>
        <taxon>Bacillales</taxon>
        <taxon>Paenibacillaceae</taxon>
        <taxon>Paenibacillus</taxon>
    </lineage>
</organism>
<dbReference type="EMBL" id="BMHP01000001">
    <property type="protein sequence ID" value="GGD59549.1"/>
    <property type="molecule type" value="Genomic_DNA"/>
</dbReference>
<keyword evidence="1" id="KW-0805">Transcription regulation</keyword>
<dbReference type="GO" id="GO:0003700">
    <property type="term" value="F:DNA-binding transcription factor activity"/>
    <property type="evidence" value="ECO:0007669"/>
    <property type="project" value="InterPro"/>
</dbReference>
<gene>
    <name evidence="7" type="ORF">GCM10010911_16700</name>
</gene>
<keyword evidence="8" id="KW-1185">Reference proteome</keyword>
<dbReference type="PRINTS" id="PR00032">
    <property type="entry name" value="HTHARAC"/>
</dbReference>
<name>A0A916YTL4_9BACL</name>
<evidence type="ECO:0000313" key="8">
    <source>
        <dbReference type="Proteomes" id="UP000612456"/>
    </source>
</evidence>
<sequence length="553" mass="63304">MIYNLLIVDDERRIVNGLYEQFLDWNQGDLGVYRAYSALEALRILSTTKMDIVLTDIHMPGMSGIEMQKEIMKLWPRCQVIFLTGYSDFEYVQTAMRDGGLDYILKVEGDEPILAAVSKAIKLLQKEVVSEQLLDRAKQQLQAANSLIQKEYLNSLLQGELSPKSIDQDRFDDMNIPLTAEDAALVVIGRIDRWPAHIGPSDQSLFMYAIQNVAREYLSTLRSISFSMKPSHLVLLIQPAAKNRKLETEDWDKCLAFVRGMMPDIQETCKNLLRLPISLAISSSSCAWADMATQHLRLERLFQQGLGHGQEMLLTDLKPQEPSSSLLQGLTKQDIALRLRTIKQLESGLMGGQMEKFNELYHDVSDTARILQASPAHYPFVVEIQYALAAMFLAYINHWSLLDTVSEAMDTGLLLRGGSFRSWDEADVYYSRLSAILFRQRTDDQKDRTQKILMDVNQFIDDHLAEDLSLETLAAHVYLHPTYLSRLYKQITGVRISDYLKDKRLSKAKDLLANPRLKIHEVALHVGFESAHYFTKVFKKEMLITPQEYRDRL</sequence>
<keyword evidence="3" id="KW-0804">Transcription</keyword>
<comment type="caution">
    <text evidence="7">The sequence shown here is derived from an EMBL/GenBank/DDBJ whole genome shotgun (WGS) entry which is preliminary data.</text>
</comment>
<reference evidence="7" key="1">
    <citation type="journal article" date="2014" name="Int. J. Syst. Evol. Microbiol.">
        <title>Complete genome sequence of Corynebacterium casei LMG S-19264T (=DSM 44701T), isolated from a smear-ripened cheese.</title>
        <authorList>
            <consortium name="US DOE Joint Genome Institute (JGI-PGF)"/>
            <person name="Walter F."/>
            <person name="Albersmeier A."/>
            <person name="Kalinowski J."/>
            <person name="Ruckert C."/>
        </authorList>
    </citation>
    <scope>NUCLEOTIDE SEQUENCE</scope>
    <source>
        <strain evidence="7">CGMCC 1.15178</strain>
    </source>
</reference>
<evidence type="ECO:0000313" key="7">
    <source>
        <dbReference type="EMBL" id="GGD59549.1"/>
    </source>
</evidence>
<dbReference type="AlphaFoldDB" id="A0A916YTL4"/>
<dbReference type="SUPFAM" id="SSF52172">
    <property type="entry name" value="CheY-like"/>
    <property type="match status" value="1"/>
</dbReference>
<feature type="modified residue" description="4-aspartylphosphate" evidence="4">
    <location>
        <position position="56"/>
    </location>
</feature>
<accession>A0A916YTL4</accession>
<dbReference type="InterPro" id="IPR011006">
    <property type="entry name" value="CheY-like_superfamily"/>
</dbReference>
<dbReference type="SUPFAM" id="SSF46689">
    <property type="entry name" value="Homeodomain-like"/>
    <property type="match status" value="2"/>
</dbReference>
<evidence type="ECO:0000259" key="6">
    <source>
        <dbReference type="PROSITE" id="PS50110"/>
    </source>
</evidence>
<protein>
    <recommendedName>
        <fullName evidence="9">DNA-binding response regulator</fullName>
    </recommendedName>
</protein>
<dbReference type="CDD" id="cd17536">
    <property type="entry name" value="REC_YesN-like"/>
    <property type="match status" value="1"/>
</dbReference>
<dbReference type="SMART" id="SM00448">
    <property type="entry name" value="REC"/>
    <property type="match status" value="1"/>
</dbReference>
<feature type="domain" description="HTH araC/xylS-type" evidence="5">
    <location>
        <begin position="454"/>
        <end position="552"/>
    </location>
</feature>
<proteinExistence type="predicted"/>
<dbReference type="Gene3D" id="3.40.50.2300">
    <property type="match status" value="1"/>
</dbReference>
<feature type="domain" description="Response regulatory" evidence="6">
    <location>
        <begin position="4"/>
        <end position="121"/>
    </location>
</feature>
<dbReference type="InterPro" id="IPR009057">
    <property type="entry name" value="Homeodomain-like_sf"/>
</dbReference>
<dbReference type="Pfam" id="PF00072">
    <property type="entry name" value="Response_reg"/>
    <property type="match status" value="1"/>
</dbReference>
<dbReference type="InterPro" id="IPR001789">
    <property type="entry name" value="Sig_transdc_resp-reg_receiver"/>
</dbReference>
<evidence type="ECO:0008006" key="9">
    <source>
        <dbReference type="Google" id="ProtNLM"/>
    </source>
</evidence>
<evidence type="ECO:0000259" key="5">
    <source>
        <dbReference type="PROSITE" id="PS01124"/>
    </source>
</evidence>
<dbReference type="InterPro" id="IPR020449">
    <property type="entry name" value="Tscrpt_reg_AraC-type_HTH"/>
</dbReference>
<dbReference type="RefSeq" id="WP_188990871.1">
    <property type="nucleotide sequence ID" value="NZ_BMHP01000001.1"/>
</dbReference>
<keyword evidence="4" id="KW-0597">Phosphoprotein</keyword>
<keyword evidence="2" id="KW-0238">DNA-binding</keyword>
<dbReference type="PANTHER" id="PTHR43280">
    <property type="entry name" value="ARAC-FAMILY TRANSCRIPTIONAL REGULATOR"/>
    <property type="match status" value="1"/>
</dbReference>
<dbReference type="GO" id="GO:0000160">
    <property type="term" value="P:phosphorelay signal transduction system"/>
    <property type="evidence" value="ECO:0007669"/>
    <property type="project" value="InterPro"/>
</dbReference>
<reference evidence="7" key="2">
    <citation type="submission" date="2020-09" db="EMBL/GenBank/DDBJ databases">
        <authorList>
            <person name="Sun Q."/>
            <person name="Zhou Y."/>
        </authorList>
    </citation>
    <scope>NUCLEOTIDE SEQUENCE</scope>
    <source>
        <strain evidence="7">CGMCC 1.15178</strain>
    </source>
</reference>
<dbReference type="Pfam" id="PF12833">
    <property type="entry name" value="HTH_18"/>
    <property type="match status" value="1"/>
</dbReference>
<dbReference type="GO" id="GO:0043565">
    <property type="term" value="F:sequence-specific DNA binding"/>
    <property type="evidence" value="ECO:0007669"/>
    <property type="project" value="InterPro"/>
</dbReference>
<dbReference type="PROSITE" id="PS50110">
    <property type="entry name" value="RESPONSE_REGULATORY"/>
    <property type="match status" value="1"/>
</dbReference>
<dbReference type="InterPro" id="IPR018060">
    <property type="entry name" value="HTH_AraC"/>
</dbReference>
<dbReference type="Gene3D" id="1.10.10.60">
    <property type="entry name" value="Homeodomain-like"/>
    <property type="match status" value="2"/>
</dbReference>
<dbReference type="PROSITE" id="PS01124">
    <property type="entry name" value="HTH_ARAC_FAMILY_2"/>
    <property type="match status" value="1"/>
</dbReference>
<evidence type="ECO:0000256" key="2">
    <source>
        <dbReference type="ARBA" id="ARBA00023125"/>
    </source>
</evidence>
<evidence type="ECO:0000256" key="4">
    <source>
        <dbReference type="PROSITE-ProRule" id="PRU00169"/>
    </source>
</evidence>
<dbReference type="SMART" id="SM00342">
    <property type="entry name" value="HTH_ARAC"/>
    <property type="match status" value="1"/>
</dbReference>
<dbReference type="PANTHER" id="PTHR43280:SF10">
    <property type="entry name" value="REGULATORY PROTEIN POCR"/>
    <property type="match status" value="1"/>
</dbReference>
<evidence type="ECO:0000256" key="3">
    <source>
        <dbReference type="ARBA" id="ARBA00023163"/>
    </source>
</evidence>